<dbReference type="SUPFAM" id="SSF52540">
    <property type="entry name" value="P-loop containing nucleoside triphosphate hydrolases"/>
    <property type="match status" value="1"/>
</dbReference>
<dbReference type="PANTHER" id="PTHR13696">
    <property type="entry name" value="P-LOOP CONTAINING NUCLEOSIDE TRIPHOSPHATE HYDROLASE"/>
    <property type="match status" value="1"/>
</dbReference>
<dbReference type="AlphaFoldDB" id="A0A3P5XR03"/>
<dbReference type="PANTHER" id="PTHR13696:SF96">
    <property type="entry name" value="COBQ_COBB_MIND_PARA NUCLEOTIDE BINDING DOMAIN-CONTAINING PROTEIN"/>
    <property type="match status" value="1"/>
</dbReference>
<dbReference type="CDD" id="cd02042">
    <property type="entry name" value="ParAB_family"/>
    <property type="match status" value="1"/>
</dbReference>
<evidence type="ECO:0000313" key="2">
    <source>
        <dbReference type="EMBL" id="VDC33330.1"/>
    </source>
</evidence>
<dbReference type="PIRSF" id="PIRSF009320">
    <property type="entry name" value="Nuc_binding_HP_1000"/>
    <property type="match status" value="1"/>
</dbReference>
<dbReference type="EMBL" id="UXAU01000047">
    <property type="protein sequence ID" value="VDC33330.1"/>
    <property type="molecule type" value="Genomic_DNA"/>
</dbReference>
<dbReference type="GO" id="GO:0016787">
    <property type="term" value="F:hydrolase activity"/>
    <property type="evidence" value="ECO:0007669"/>
    <property type="project" value="UniProtKB-KW"/>
</dbReference>
<evidence type="ECO:0000259" key="1">
    <source>
        <dbReference type="Pfam" id="PF01656"/>
    </source>
</evidence>
<dbReference type="InterPro" id="IPR027417">
    <property type="entry name" value="P-loop_NTPase"/>
</dbReference>
<keyword evidence="2" id="KW-0378">Hydrolase</keyword>
<organism evidence="2 3">
    <name type="scientific">Arthrobacter ulcerisalmonis</name>
    <dbReference type="NCBI Taxonomy" id="2483813"/>
    <lineage>
        <taxon>Bacteria</taxon>
        <taxon>Bacillati</taxon>
        <taxon>Actinomycetota</taxon>
        <taxon>Actinomycetes</taxon>
        <taxon>Micrococcales</taxon>
        <taxon>Micrococcaceae</taxon>
        <taxon>Arthrobacter</taxon>
    </lineage>
</organism>
<sequence length="199" mass="21066">MILAIVNTKGGVTKTTSSMHVAIALSKFGRTAVLDADPQGSASDWAIDAEEGGRLLPFDVKVVNQRTLTREANAYDHAVIDTPPGDPRTIDAAIAAADIVLVPTQASELDIKRVWPTLDAAAAAGKPVAVLLVKTRQNTLALAAAVEAFEASEIAVLETQIPLREAIQNSYGTIPTELFGYDQVAADLLEVHSGYFIES</sequence>
<protein>
    <submittedName>
        <fullName evidence="2">Chromosome-partitioning ATPase Soj</fullName>
        <ecNumber evidence="2">3.6.-.-</ecNumber>
    </submittedName>
</protein>
<dbReference type="OrthoDB" id="3173068at2"/>
<gene>
    <name evidence="2" type="primary">soj_4</name>
    <name evidence="2" type="ORF">PSET11_03310</name>
</gene>
<evidence type="ECO:0000313" key="3">
    <source>
        <dbReference type="Proteomes" id="UP000280861"/>
    </source>
</evidence>
<name>A0A3P5XR03_9MICC</name>
<dbReference type="InterPro" id="IPR002586">
    <property type="entry name" value="CobQ/CobB/MinD/ParA_Nub-bd_dom"/>
</dbReference>
<keyword evidence="3" id="KW-1185">Reference proteome</keyword>
<dbReference type="EC" id="3.6.-.-" evidence="2"/>
<feature type="domain" description="CobQ/CobB/MinD/ParA nucleotide binding" evidence="1">
    <location>
        <begin position="3"/>
        <end position="170"/>
    </location>
</feature>
<dbReference type="InterPro" id="IPR050678">
    <property type="entry name" value="DNA_Partitioning_ATPase"/>
</dbReference>
<accession>A0A3P5XR03</accession>
<reference evidence="2 3" key="1">
    <citation type="submission" date="2018-11" db="EMBL/GenBank/DDBJ databases">
        <authorList>
            <person name="Criscuolo A."/>
        </authorList>
    </citation>
    <scope>NUCLEOTIDE SEQUENCE [LARGE SCALE GENOMIC DNA]</scope>
    <source>
        <strain evidence="2">AT11b</strain>
    </source>
</reference>
<dbReference type="Pfam" id="PF01656">
    <property type="entry name" value="CbiA"/>
    <property type="match status" value="1"/>
</dbReference>
<dbReference type="RefSeq" id="WP_124093362.1">
    <property type="nucleotide sequence ID" value="NZ_CBCRYA010000038.1"/>
</dbReference>
<dbReference type="Gene3D" id="3.40.50.300">
    <property type="entry name" value="P-loop containing nucleotide triphosphate hydrolases"/>
    <property type="match status" value="1"/>
</dbReference>
<proteinExistence type="predicted"/>
<dbReference type="Proteomes" id="UP000280861">
    <property type="component" value="Unassembled WGS sequence"/>
</dbReference>